<gene>
    <name evidence="1" type="ORF">L1987_70780</name>
</gene>
<proteinExistence type="predicted"/>
<accession>A0ACB9APR9</accession>
<comment type="caution">
    <text evidence="1">The sequence shown here is derived from an EMBL/GenBank/DDBJ whole genome shotgun (WGS) entry which is preliminary data.</text>
</comment>
<evidence type="ECO:0000313" key="1">
    <source>
        <dbReference type="EMBL" id="KAI3712229.1"/>
    </source>
</evidence>
<protein>
    <submittedName>
        <fullName evidence="1">Uncharacterized protein</fullName>
    </submittedName>
</protein>
<dbReference type="Proteomes" id="UP001056120">
    <property type="component" value="Linkage Group LG24"/>
</dbReference>
<organism evidence="1 2">
    <name type="scientific">Smallanthus sonchifolius</name>
    <dbReference type="NCBI Taxonomy" id="185202"/>
    <lineage>
        <taxon>Eukaryota</taxon>
        <taxon>Viridiplantae</taxon>
        <taxon>Streptophyta</taxon>
        <taxon>Embryophyta</taxon>
        <taxon>Tracheophyta</taxon>
        <taxon>Spermatophyta</taxon>
        <taxon>Magnoliopsida</taxon>
        <taxon>eudicotyledons</taxon>
        <taxon>Gunneridae</taxon>
        <taxon>Pentapetalae</taxon>
        <taxon>asterids</taxon>
        <taxon>campanulids</taxon>
        <taxon>Asterales</taxon>
        <taxon>Asteraceae</taxon>
        <taxon>Asteroideae</taxon>
        <taxon>Heliantheae alliance</taxon>
        <taxon>Millerieae</taxon>
        <taxon>Smallanthus</taxon>
    </lineage>
</organism>
<sequence>MGVKIHAIFCPSNFQVESAIALRSLQPQIKAIQEFYAGDQLAVAQPALGMPELLWKEHGCNFTEVTSASLKRDKKKWIVEIFPKSPTSLKSYGMELRQTSLNSLKNLSAQV</sequence>
<evidence type="ECO:0000313" key="2">
    <source>
        <dbReference type="Proteomes" id="UP001056120"/>
    </source>
</evidence>
<reference evidence="1 2" key="2">
    <citation type="journal article" date="2022" name="Mol. Ecol. Resour.">
        <title>The genomes of chicory, endive, great burdock and yacon provide insights into Asteraceae paleo-polyploidization history and plant inulin production.</title>
        <authorList>
            <person name="Fan W."/>
            <person name="Wang S."/>
            <person name="Wang H."/>
            <person name="Wang A."/>
            <person name="Jiang F."/>
            <person name="Liu H."/>
            <person name="Zhao H."/>
            <person name="Xu D."/>
            <person name="Zhang Y."/>
        </authorList>
    </citation>
    <scope>NUCLEOTIDE SEQUENCE [LARGE SCALE GENOMIC DNA]</scope>
    <source>
        <strain evidence="2">cv. Yunnan</strain>
        <tissue evidence="1">Leaves</tissue>
    </source>
</reference>
<keyword evidence="2" id="KW-1185">Reference proteome</keyword>
<reference evidence="2" key="1">
    <citation type="journal article" date="2022" name="Mol. Ecol. Resour.">
        <title>The genomes of chicory, endive, great burdock and yacon provide insights into Asteraceae palaeo-polyploidization history and plant inulin production.</title>
        <authorList>
            <person name="Fan W."/>
            <person name="Wang S."/>
            <person name="Wang H."/>
            <person name="Wang A."/>
            <person name="Jiang F."/>
            <person name="Liu H."/>
            <person name="Zhao H."/>
            <person name="Xu D."/>
            <person name="Zhang Y."/>
        </authorList>
    </citation>
    <scope>NUCLEOTIDE SEQUENCE [LARGE SCALE GENOMIC DNA]</scope>
    <source>
        <strain evidence="2">cv. Yunnan</strain>
    </source>
</reference>
<dbReference type="EMBL" id="CM042041">
    <property type="protein sequence ID" value="KAI3712229.1"/>
    <property type="molecule type" value="Genomic_DNA"/>
</dbReference>
<name>A0ACB9APR9_9ASTR</name>